<keyword evidence="1" id="KW-0472">Membrane</keyword>
<keyword evidence="1" id="KW-1133">Transmembrane helix</keyword>
<evidence type="ECO:0000313" key="2">
    <source>
        <dbReference type="EMBL" id="KJD45589.1"/>
    </source>
</evidence>
<dbReference type="RefSeq" id="WP_044646227.1">
    <property type="nucleotide sequence ID" value="NZ_JTHP01000018.1"/>
</dbReference>
<evidence type="ECO:0000313" key="3">
    <source>
        <dbReference type="Proteomes" id="UP000032534"/>
    </source>
</evidence>
<sequence length="83" mass="9257">MNGKQQLAEQLSQSASMTALVSMIVSLICIALAWWALQSLKLDLFIRHPKGPQGRLLHLFLAIMLGQLVSGFLLSYISWSQML</sequence>
<dbReference type="InterPro" id="IPR009526">
    <property type="entry name" value="DUF1146"/>
</dbReference>
<evidence type="ECO:0000256" key="1">
    <source>
        <dbReference type="SAM" id="Phobius"/>
    </source>
</evidence>
<dbReference type="PATRIC" id="fig|159743.3.peg.2529"/>
<organism evidence="2 3">
    <name type="scientific">Paenibacillus terrae</name>
    <dbReference type="NCBI Taxonomy" id="159743"/>
    <lineage>
        <taxon>Bacteria</taxon>
        <taxon>Bacillati</taxon>
        <taxon>Bacillota</taxon>
        <taxon>Bacilli</taxon>
        <taxon>Bacillales</taxon>
        <taxon>Paenibacillaceae</taxon>
        <taxon>Paenibacillus</taxon>
    </lineage>
</organism>
<protein>
    <submittedName>
        <fullName evidence="2">Membrane protein</fullName>
    </submittedName>
</protein>
<comment type="caution">
    <text evidence="2">The sequence shown here is derived from an EMBL/GenBank/DDBJ whole genome shotgun (WGS) entry which is preliminary data.</text>
</comment>
<reference evidence="2 3" key="1">
    <citation type="submission" date="2014-11" db="EMBL/GenBank/DDBJ databases">
        <title>Draft Genome Sequences of Paenibacillus polymyxa NRRL B-30509 and Paenibacillus terrae NRRL B-30644, Strains from a Poultry Environment that Produce Tridecaptin A and Paenicidins.</title>
        <authorList>
            <person name="van Belkum M.J."/>
            <person name="Lohans C.T."/>
            <person name="Vederas J.C."/>
        </authorList>
    </citation>
    <scope>NUCLEOTIDE SEQUENCE [LARGE SCALE GENOMIC DNA]</scope>
    <source>
        <strain evidence="2 3">NRRL B-30644</strain>
    </source>
</reference>
<dbReference type="Pfam" id="PF06612">
    <property type="entry name" value="DUF1146"/>
    <property type="match status" value="1"/>
</dbReference>
<keyword evidence="1" id="KW-0812">Transmembrane</keyword>
<dbReference type="Proteomes" id="UP000032534">
    <property type="component" value="Unassembled WGS sequence"/>
</dbReference>
<dbReference type="AlphaFoldDB" id="A0A0D7X2W1"/>
<feature type="transmembrane region" description="Helical" evidence="1">
    <location>
        <begin position="15"/>
        <end position="37"/>
    </location>
</feature>
<name>A0A0D7X2W1_9BACL</name>
<keyword evidence="3" id="KW-1185">Reference proteome</keyword>
<dbReference type="NCBIfam" id="TIGR02327">
    <property type="entry name" value="int_mem_ywzB"/>
    <property type="match status" value="1"/>
</dbReference>
<proteinExistence type="predicted"/>
<dbReference type="OrthoDB" id="1651016at2"/>
<accession>A0A0D7X2W1</accession>
<gene>
    <name evidence="2" type="ORF">QD47_11330</name>
</gene>
<dbReference type="EMBL" id="JTHP01000018">
    <property type="protein sequence ID" value="KJD45589.1"/>
    <property type="molecule type" value="Genomic_DNA"/>
</dbReference>
<feature type="transmembrane region" description="Helical" evidence="1">
    <location>
        <begin position="57"/>
        <end position="79"/>
    </location>
</feature>